<sequence>MRSTASFFNVVVAVVPDGDDRNGYESIAMRFAHLICILTVTCVATFAQETLPFNDAFETAAKDSERSATHPDVETPVARMMSLAYTDGLPAFDRVEIYAVSSLQRDPFGDEESRPRARGRTFPVRPYGTQADIHAHATVTGKGCQDLRTAWQALAFDRHGGAFCHYPAYGLRFYRDNQLFFETTICWKCRNFYLPTYDNEQRRFESSWHGFANDENAGNLLALLQRLSPHPQLDEDRRNDG</sequence>
<reference evidence="1 2" key="1">
    <citation type="submission" date="2019-02" db="EMBL/GenBank/DDBJ databases">
        <title>Deep-cultivation of Planctomycetes and their phenomic and genomic characterization uncovers novel biology.</title>
        <authorList>
            <person name="Wiegand S."/>
            <person name="Jogler M."/>
            <person name="Boedeker C."/>
            <person name="Pinto D."/>
            <person name="Vollmers J."/>
            <person name="Rivas-Marin E."/>
            <person name="Kohn T."/>
            <person name="Peeters S.H."/>
            <person name="Heuer A."/>
            <person name="Rast P."/>
            <person name="Oberbeckmann S."/>
            <person name="Bunk B."/>
            <person name="Jeske O."/>
            <person name="Meyerdierks A."/>
            <person name="Storesund J.E."/>
            <person name="Kallscheuer N."/>
            <person name="Luecker S."/>
            <person name="Lage O.M."/>
            <person name="Pohl T."/>
            <person name="Merkel B.J."/>
            <person name="Hornburger P."/>
            <person name="Mueller R.-W."/>
            <person name="Bruemmer F."/>
            <person name="Labrenz M."/>
            <person name="Spormann A.M."/>
            <person name="Op Den Camp H."/>
            <person name="Overmann J."/>
            <person name="Amann R."/>
            <person name="Jetten M.S.M."/>
            <person name="Mascher T."/>
            <person name="Medema M.H."/>
            <person name="Devos D.P."/>
            <person name="Kaster A.-K."/>
            <person name="Ovreas L."/>
            <person name="Rohde M."/>
            <person name="Galperin M.Y."/>
            <person name="Jogler C."/>
        </authorList>
    </citation>
    <scope>NUCLEOTIDE SEQUENCE [LARGE SCALE GENOMIC DNA]</scope>
    <source>
        <strain evidence="1 2">Poly51</strain>
    </source>
</reference>
<dbReference type="EMBL" id="SJPW01000019">
    <property type="protein sequence ID" value="TWU43586.1"/>
    <property type="molecule type" value="Genomic_DNA"/>
</dbReference>
<dbReference type="AlphaFoldDB" id="A0A5C6E7Z1"/>
<dbReference type="Proteomes" id="UP000318288">
    <property type="component" value="Unassembled WGS sequence"/>
</dbReference>
<proteinExistence type="predicted"/>
<dbReference type="RefSeq" id="WP_146462612.1">
    <property type="nucleotide sequence ID" value="NZ_SJPW01000019.1"/>
</dbReference>
<comment type="caution">
    <text evidence="1">The sequence shown here is derived from an EMBL/GenBank/DDBJ whole genome shotgun (WGS) entry which is preliminary data.</text>
</comment>
<keyword evidence="2" id="KW-1185">Reference proteome</keyword>
<dbReference type="OrthoDB" id="265170at2"/>
<evidence type="ECO:0000313" key="1">
    <source>
        <dbReference type="EMBL" id="TWU43586.1"/>
    </source>
</evidence>
<organism evidence="1 2">
    <name type="scientific">Rubripirellula tenax</name>
    <dbReference type="NCBI Taxonomy" id="2528015"/>
    <lineage>
        <taxon>Bacteria</taxon>
        <taxon>Pseudomonadati</taxon>
        <taxon>Planctomycetota</taxon>
        <taxon>Planctomycetia</taxon>
        <taxon>Pirellulales</taxon>
        <taxon>Pirellulaceae</taxon>
        <taxon>Rubripirellula</taxon>
    </lineage>
</organism>
<name>A0A5C6E7Z1_9BACT</name>
<protein>
    <submittedName>
        <fullName evidence="1">Uncharacterized protein</fullName>
    </submittedName>
</protein>
<evidence type="ECO:0000313" key="2">
    <source>
        <dbReference type="Proteomes" id="UP000318288"/>
    </source>
</evidence>
<gene>
    <name evidence="1" type="ORF">Poly51_63080</name>
</gene>
<accession>A0A5C6E7Z1</accession>